<sequence length="271" mass="28711">MDPSGRAGESLVEGEVIPRLLRDDDDRKRAGAGAPGVDVGVKRGGAGGHGVPVSRVDGGWDEAIDVERRRAGAPGPVEEKVGHASGDGNGGEGCRTRGRSHRGWIQLPGEVGGGVVGVGALGDDEASATERQRAVAEEVSAAQAPDVVDRWGKIREPHEQKSQIQLTTLNERIRIQSLPTVDQQRILPPQNPRPVNHRALSRRVQCRRRAGKPGALLTKECLGVGVHESHPKRVKVVRVDLERGGSDRAVVAAVTAVELDHGRVAASPHHG</sequence>
<proteinExistence type="predicted"/>
<dbReference type="Proteomes" id="UP000269721">
    <property type="component" value="Unassembled WGS sequence"/>
</dbReference>
<protein>
    <submittedName>
        <fullName evidence="2">Uncharacterized protein</fullName>
    </submittedName>
</protein>
<dbReference type="AlphaFoldDB" id="A0A4P9WFZ9"/>
<gene>
    <name evidence="2" type="ORF">BDK51DRAFT_46778</name>
</gene>
<evidence type="ECO:0000313" key="2">
    <source>
        <dbReference type="EMBL" id="RKO89950.1"/>
    </source>
</evidence>
<organism evidence="2 3">
    <name type="scientific">Blyttiomyces helicus</name>
    <dbReference type="NCBI Taxonomy" id="388810"/>
    <lineage>
        <taxon>Eukaryota</taxon>
        <taxon>Fungi</taxon>
        <taxon>Fungi incertae sedis</taxon>
        <taxon>Chytridiomycota</taxon>
        <taxon>Chytridiomycota incertae sedis</taxon>
        <taxon>Chytridiomycetes</taxon>
        <taxon>Chytridiomycetes incertae sedis</taxon>
        <taxon>Blyttiomyces</taxon>
    </lineage>
</organism>
<keyword evidence="3" id="KW-1185">Reference proteome</keyword>
<feature type="region of interest" description="Disordered" evidence="1">
    <location>
        <begin position="1"/>
        <end position="97"/>
    </location>
</feature>
<evidence type="ECO:0000256" key="1">
    <source>
        <dbReference type="SAM" id="MobiDB-lite"/>
    </source>
</evidence>
<feature type="compositionally biased region" description="Basic and acidic residues" evidence="1">
    <location>
        <begin position="20"/>
        <end position="29"/>
    </location>
</feature>
<evidence type="ECO:0000313" key="3">
    <source>
        <dbReference type="Proteomes" id="UP000269721"/>
    </source>
</evidence>
<accession>A0A4P9WFZ9</accession>
<dbReference type="EMBL" id="KZ995803">
    <property type="protein sequence ID" value="RKO89950.1"/>
    <property type="molecule type" value="Genomic_DNA"/>
</dbReference>
<name>A0A4P9WFZ9_9FUNG</name>
<reference evidence="3" key="1">
    <citation type="journal article" date="2018" name="Nat. Microbiol.">
        <title>Leveraging single-cell genomics to expand the fungal tree of life.</title>
        <authorList>
            <person name="Ahrendt S.R."/>
            <person name="Quandt C.A."/>
            <person name="Ciobanu D."/>
            <person name="Clum A."/>
            <person name="Salamov A."/>
            <person name="Andreopoulos B."/>
            <person name="Cheng J.F."/>
            <person name="Woyke T."/>
            <person name="Pelin A."/>
            <person name="Henrissat B."/>
            <person name="Reynolds N.K."/>
            <person name="Benny G.L."/>
            <person name="Smith M.E."/>
            <person name="James T.Y."/>
            <person name="Grigoriev I.V."/>
        </authorList>
    </citation>
    <scope>NUCLEOTIDE SEQUENCE [LARGE SCALE GENOMIC DNA]</scope>
</reference>